<evidence type="ECO:0000313" key="1">
    <source>
        <dbReference type="EMBL" id="OPC78041.1"/>
    </source>
</evidence>
<dbReference type="OrthoDB" id="4351000at2"/>
<protein>
    <submittedName>
        <fullName evidence="1">Uncharacterized protein</fullName>
    </submittedName>
</protein>
<proteinExistence type="predicted"/>
<dbReference type="RefSeq" id="WP_078981132.1">
    <property type="nucleotide sequence ID" value="NZ_MWQN01000003.1"/>
</dbReference>
<name>A0A1T3NN05_9ACTN</name>
<dbReference type="Proteomes" id="UP000190037">
    <property type="component" value="Unassembled WGS sequence"/>
</dbReference>
<evidence type="ECO:0000313" key="2">
    <source>
        <dbReference type="Proteomes" id="UP000190037"/>
    </source>
</evidence>
<sequence>MHILRAVESKDTRWWHAVAHFRTAACGVGLPDHTTAAVDDALSDLLCPACMSAIGGKSAVTTDGPTTSDITTTD</sequence>
<dbReference type="EMBL" id="MWQN01000003">
    <property type="protein sequence ID" value="OPC78041.1"/>
    <property type="molecule type" value="Genomic_DNA"/>
</dbReference>
<dbReference type="AlphaFoldDB" id="A0A1T3NN05"/>
<gene>
    <name evidence="1" type="ORF">B4N89_38150</name>
</gene>
<keyword evidence="2" id="KW-1185">Reference proteome</keyword>
<reference evidence="1 2" key="1">
    <citation type="submission" date="2017-03" db="EMBL/GenBank/DDBJ databases">
        <title>Draft genome sequence of Streptomyces scabrisporus NF3, endophyte isolated from Amphipterygium adstringens.</title>
        <authorList>
            <person name="Vazquez M."/>
            <person name="Ceapa C.D."/>
            <person name="Rodriguez Luna D."/>
            <person name="Sanchez Esquivel S."/>
        </authorList>
    </citation>
    <scope>NUCLEOTIDE SEQUENCE [LARGE SCALE GENOMIC DNA]</scope>
    <source>
        <strain evidence="1 2">NF3</strain>
    </source>
</reference>
<accession>A0A1T3NN05</accession>
<comment type="caution">
    <text evidence="1">The sequence shown here is derived from an EMBL/GenBank/DDBJ whole genome shotgun (WGS) entry which is preliminary data.</text>
</comment>
<organism evidence="1 2">
    <name type="scientific">Embleya scabrispora</name>
    <dbReference type="NCBI Taxonomy" id="159449"/>
    <lineage>
        <taxon>Bacteria</taxon>
        <taxon>Bacillati</taxon>
        <taxon>Actinomycetota</taxon>
        <taxon>Actinomycetes</taxon>
        <taxon>Kitasatosporales</taxon>
        <taxon>Streptomycetaceae</taxon>
        <taxon>Embleya</taxon>
    </lineage>
</organism>